<dbReference type="Proteomes" id="UP000736335">
    <property type="component" value="Unassembled WGS sequence"/>
</dbReference>
<keyword evidence="2" id="KW-1185">Reference proteome</keyword>
<accession>A0A9P6HE32</accession>
<reference evidence="1" key="1">
    <citation type="journal article" date="2020" name="Nat. Commun.">
        <title>Large-scale genome sequencing of mycorrhizal fungi provides insights into the early evolution of symbiotic traits.</title>
        <authorList>
            <person name="Miyauchi S."/>
            <person name="Kiss E."/>
            <person name="Kuo A."/>
            <person name="Drula E."/>
            <person name="Kohler A."/>
            <person name="Sanchez-Garcia M."/>
            <person name="Morin E."/>
            <person name="Andreopoulos B."/>
            <person name="Barry K.W."/>
            <person name="Bonito G."/>
            <person name="Buee M."/>
            <person name="Carver A."/>
            <person name="Chen C."/>
            <person name="Cichocki N."/>
            <person name="Clum A."/>
            <person name="Culley D."/>
            <person name="Crous P.W."/>
            <person name="Fauchery L."/>
            <person name="Girlanda M."/>
            <person name="Hayes R.D."/>
            <person name="Keri Z."/>
            <person name="LaButti K."/>
            <person name="Lipzen A."/>
            <person name="Lombard V."/>
            <person name="Magnuson J."/>
            <person name="Maillard F."/>
            <person name="Murat C."/>
            <person name="Nolan M."/>
            <person name="Ohm R.A."/>
            <person name="Pangilinan J."/>
            <person name="Pereira M.F."/>
            <person name="Perotto S."/>
            <person name="Peter M."/>
            <person name="Pfister S."/>
            <person name="Riley R."/>
            <person name="Sitrit Y."/>
            <person name="Stielow J.B."/>
            <person name="Szollosi G."/>
            <person name="Zifcakova L."/>
            <person name="Stursova M."/>
            <person name="Spatafora J.W."/>
            <person name="Tedersoo L."/>
            <person name="Vaario L.M."/>
            <person name="Yamada A."/>
            <person name="Yan M."/>
            <person name="Wang P."/>
            <person name="Xu J."/>
            <person name="Bruns T."/>
            <person name="Baldrian P."/>
            <person name="Vilgalys R."/>
            <person name="Dunand C."/>
            <person name="Henrissat B."/>
            <person name="Grigoriev I.V."/>
            <person name="Hibbett D."/>
            <person name="Nagy L.G."/>
            <person name="Martin F.M."/>
        </authorList>
    </citation>
    <scope>NUCLEOTIDE SEQUENCE</scope>
    <source>
        <strain evidence="1">UH-Tt-Lm1</strain>
    </source>
</reference>
<protein>
    <submittedName>
        <fullName evidence="1">Uncharacterized protein</fullName>
    </submittedName>
</protein>
<evidence type="ECO:0000313" key="1">
    <source>
        <dbReference type="EMBL" id="KAF9785289.1"/>
    </source>
</evidence>
<organism evidence="1 2">
    <name type="scientific">Thelephora terrestris</name>
    <dbReference type="NCBI Taxonomy" id="56493"/>
    <lineage>
        <taxon>Eukaryota</taxon>
        <taxon>Fungi</taxon>
        <taxon>Dikarya</taxon>
        <taxon>Basidiomycota</taxon>
        <taxon>Agaricomycotina</taxon>
        <taxon>Agaricomycetes</taxon>
        <taxon>Thelephorales</taxon>
        <taxon>Thelephoraceae</taxon>
        <taxon>Thelephora</taxon>
    </lineage>
</organism>
<comment type="caution">
    <text evidence="1">The sequence shown here is derived from an EMBL/GenBank/DDBJ whole genome shotgun (WGS) entry which is preliminary data.</text>
</comment>
<sequence>ARNSINQANLDNLCAFNFHIAEGTSNSHYENLRYMFPHKITLASRWHTRKCIATLSGLKPGRVDRCPSGCCCFTGLYSSLTACPYCNKSRYKTPGVPAKQFQYLPVKDQLQMMWKDRSITKQLGYRHRYTNSSDSDKIIQDIFDSLIYRELLEKQVVVDGKIQGHKFFSDPHDIALGISLDGVTYFSHRQHSVW</sequence>
<dbReference type="EMBL" id="WIUZ02000007">
    <property type="protein sequence ID" value="KAF9785289.1"/>
    <property type="molecule type" value="Genomic_DNA"/>
</dbReference>
<feature type="non-terminal residue" evidence="1">
    <location>
        <position position="194"/>
    </location>
</feature>
<reference evidence="1" key="2">
    <citation type="submission" date="2020-11" db="EMBL/GenBank/DDBJ databases">
        <authorList>
            <consortium name="DOE Joint Genome Institute"/>
            <person name="Kuo A."/>
            <person name="Miyauchi S."/>
            <person name="Kiss E."/>
            <person name="Drula E."/>
            <person name="Kohler A."/>
            <person name="Sanchez-Garcia M."/>
            <person name="Andreopoulos B."/>
            <person name="Barry K.W."/>
            <person name="Bonito G."/>
            <person name="Buee M."/>
            <person name="Carver A."/>
            <person name="Chen C."/>
            <person name="Cichocki N."/>
            <person name="Clum A."/>
            <person name="Culley D."/>
            <person name="Crous P.W."/>
            <person name="Fauchery L."/>
            <person name="Girlanda M."/>
            <person name="Hayes R."/>
            <person name="Keri Z."/>
            <person name="Labutti K."/>
            <person name="Lipzen A."/>
            <person name="Lombard V."/>
            <person name="Magnuson J."/>
            <person name="Maillard F."/>
            <person name="Morin E."/>
            <person name="Murat C."/>
            <person name="Nolan M."/>
            <person name="Ohm R."/>
            <person name="Pangilinan J."/>
            <person name="Pereira M."/>
            <person name="Perotto S."/>
            <person name="Peter M."/>
            <person name="Riley R."/>
            <person name="Sitrit Y."/>
            <person name="Stielow B."/>
            <person name="Szollosi G."/>
            <person name="Zifcakova L."/>
            <person name="Stursova M."/>
            <person name="Spatafora J.W."/>
            <person name="Tedersoo L."/>
            <person name="Vaario L.-M."/>
            <person name="Yamada A."/>
            <person name="Yan M."/>
            <person name="Wang P."/>
            <person name="Xu J."/>
            <person name="Bruns T."/>
            <person name="Baldrian P."/>
            <person name="Vilgalys R."/>
            <person name="Henrissat B."/>
            <person name="Grigoriev I.V."/>
            <person name="Hibbett D."/>
            <person name="Nagy L.G."/>
            <person name="Martin F.M."/>
        </authorList>
    </citation>
    <scope>NUCLEOTIDE SEQUENCE</scope>
    <source>
        <strain evidence="1">UH-Tt-Lm1</strain>
    </source>
</reference>
<feature type="non-terminal residue" evidence="1">
    <location>
        <position position="1"/>
    </location>
</feature>
<proteinExistence type="predicted"/>
<dbReference type="OrthoDB" id="3257409at2759"/>
<name>A0A9P6HE32_9AGAM</name>
<gene>
    <name evidence="1" type="ORF">BJ322DRAFT_992087</name>
</gene>
<dbReference type="AlphaFoldDB" id="A0A9P6HE32"/>
<evidence type="ECO:0000313" key="2">
    <source>
        <dbReference type="Proteomes" id="UP000736335"/>
    </source>
</evidence>